<proteinExistence type="predicted"/>
<organism evidence="1 2">
    <name type="scientific">Russula earlei</name>
    <dbReference type="NCBI Taxonomy" id="71964"/>
    <lineage>
        <taxon>Eukaryota</taxon>
        <taxon>Fungi</taxon>
        <taxon>Dikarya</taxon>
        <taxon>Basidiomycota</taxon>
        <taxon>Agaricomycotina</taxon>
        <taxon>Agaricomycetes</taxon>
        <taxon>Russulales</taxon>
        <taxon>Russulaceae</taxon>
        <taxon>Russula</taxon>
    </lineage>
</organism>
<evidence type="ECO:0000313" key="2">
    <source>
        <dbReference type="Proteomes" id="UP001207468"/>
    </source>
</evidence>
<accession>A0ACC0TRW3</accession>
<dbReference type="EMBL" id="JAGFNK010000875">
    <property type="protein sequence ID" value="KAI9437889.1"/>
    <property type="molecule type" value="Genomic_DNA"/>
</dbReference>
<keyword evidence="2" id="KW-1185">Reference proteome</keyword>
<comment type="caution">
    <text evidence="1">The sequence shown here is derived from an EMBL/GenBank/DDBJ whole genome shotgun (WGS) entry which is preliminary data.</text>
</comment>
<gene>
    <name evidence="1" type="ORF">F5148DRAFT_989414</name>
</gene>
<reference evidence="1" key="1">
    <citation type="submission" date="2021-03" db="EMBL/GenBank/DDBJ databases">
        <title>Evolutionary priming and transition to the ectomycorrhizal habit in an iconic lineage of mushroom-forming fungi: is preadaptation a requirement?</title>
        <authorList>
            <consortium name="DOE Joint Genome Institute"/>
            <person name="Looney B.P."/>
            <person name="Miyauchi S."/>
            <person name="Morin E."/>
            <person name="Drula E."/>
            <person name="Courty P.E."/>
            <person name="Chicoki N."/>
            <person name="Fauchery L."/>
            <person name="Kohler A."/>
            <person name="Kuo A."/>
            <person name="LaButti K."/>
            <person name="Pangilinan J."/>
            <person name="Lipzen A."/>
            <person name="Riley R."/>
            <person name="Andreopoulos W."/>
            <person name="He G."/>
            <person name="Johnson J."/>
            <person name="Barry K.W."/>
            <person name="Grigoriev I.V."/>
            <person name="Nagy L."/>
            <person name="Hibbett D."/>
            <person name="Henrissat B."/>
            <person name="Matheny P.B."/>
            <person name="Labbe J."/>
            <person name="Martin A.F."/>
        </authorList>
    </citation>
    <scope>NUCLEOTIDE SEQUENCE</scope>
    <source>
        <strain evidence="1">BPL698</strain>
    </source>
</reference>
<sequence>MTQFRPNRFEILPQVIKNLLIINGLVFLAQYITEQQGGINMDNLFALHTWQSPLFKPWQLLTHMFLHGSIGHILSNMFVLWMFGSTLENLWGPRRFLIFYLICGLGAALCHMGVLEAQQVLEAKLNEPTLGASGAVFGCLAAFGYLFPNTQIYLYFLFPLKAKWFVLIYAGFELTMAISNSAGDNVAHVAHLGGALVGFLLVYFWNRNNRRTFY</sequence>
<evidence type="ECO:0000313" key="1">
    <source>
        <dbReference type="EMBL" id="KAI9437889.1"/>
    </source>
</evidence>
<dbReference type="Proteomes" id="UP001207468">
    <property type="component" value="Unassembled WGS sequence"/>
</dbReference>
<name>A0ACC0TRW3_9AGAM</name>
<protein>
    <submittedName>
        <fullName evidence="1">Rhomboid family protein</fullName>
    </submittedName>
</protein>